<dbReference type="InterPro" id="IPR036866">
    <property type="entry name" value="RibonucZ/Hydroxyglut_hydro"/>
</dbReference>
<dbReference type="NCBIfam" id="TIGR04558">
    <property type="entry name" value="SoxH_rel_PQQ_1"/>
    <property type="match status" value="1"/>
</dbReference>
<dbReference type="EMBL" id="CP097635">
    <property type="protein sequence ID" value="URI06688.1"/>
    <property type="molecule type" value="Genomic_DNA"/>
</dbReference>
<keyword evidence="2" id="KW-0732">Signal</keyword>
<dbReference type="CDD" id="cd16282">
    <property type="entry name" value="metallo-hydrolase-like_MBL-fold"/>
    <property type="match status" value="1"/>
</dbReference>
<gene>
    <name evidence="4" type="ORF">MW290_12350</name>
</gene>
<feature type="chain" id="PRO_5047508617" evidence="2">
    <location>
        <begin position="26"/>
        <end position="330"/>
    </location>
</feature>
<keyword evidence="5" id="KW-1185">Reference proteome</keyword>
<sequence>MRSACSMARRVAAALGVMGAAAAMAQPVDSSRLDYRLQARPLAAGSWVIEGAVDDFRRGNGCNIINTAFIATAEGVVVINTGPSLRYGQQQRRLIERTTGQPVVQVLNLNLHPDYFFGNQAWADRAPQALAGSIAGMRAEGEAYADNLYRLCGDWMQGTVATPAAATWTPGLQTLGAHRLHTLRLAGHTADDLVLIDLHTRVAYVGGLVFADRVPTTPHADFEAWLRSLDQLQALQAAGVFRTVVPSHGPVHEGPRGIEQTRDWIRWATSHMRDSAEAGLDLVELMGQPPAARFAGWAAQPAEWHRTLARWYPVYEREALPLRPATDSHP</sequence>
<evidence type="ECO:0000259" key="3">
    <source>
        <dbReference type="Pfam" id="PF00753"/>
    </source>
</evidence>
<dbReference type="InterPro" id="IPR050855">
    <property type="entry name" value="NDM-1-like"/>
</dbReference>
<protein>
    <submittedName>
        <fullName evidence="4">Quinoprotein relay system zinc metallohydrolase 1</fullName>
    </submittedName>
</protein>
<dbReference type="InterPro" id="IPR001279">
    <property type="entry name" value="Metallo-B-lactamas"/>
</dbReference>
<evidence type="ECO:0000313" key="5">
    <source>
        <dbReference type="Proteomes" id="UP001056201"/>
    </source>
</evidence>
<evidence type="ECO:0000256" key="1">
    <source>
        <dbReference type="ARBA" id="ARBA00005250"/>
    </source>
</evidence>
<dbReference type="RefSeq" id="WP_250194950.1">
    <property type="nucleotide sequence ID" value="NZ_CP097635.1"/>
</dbReference>
<name>A0ABY4S1B7_AQUTE</name>
<feature type="signal peptide" evidence="2">
    <location>
        <begin position="1"/>
        <end position="25"/>
    </location>
</feature>
<proteinExistence type="inferred from homology"/>
<dbReference type="Gene3D" id="3.60.15.10">
    <property type="entry name" value="Ribonuclease Z/Hydroxyacylglutathione hydrolase-like"/>
    <property type="match status" value="1"/>
</dbReference>
<organism evidence="4 5">
    <name type="scientific">Aquincola tertiaricarbonis</name>
    <dbReference type="NCBI Taxonomy" id="391953"/>
    <lineage>
        <taxon>Bacteria</taxon>
        <taxon>Pseudomonadati</taxon>
        <taxon>Pseudomonadota</taxon>
        <taxon>Betaproteobacteria</taxon>
        <taxon>Burkholderiales</taxon>
        <taxon>Sphaerotilaceae</taxon>
        <taxon>Aquincola</taxon>
    </lineage>
</organism>
<dbReference type="SUPFAM" id="SSF56281">
    <property type="entry name" value="Metallo-hydrolase/oxidoreductase"/>
    <property type="match status" value="1"/>
</dbReference>
<dbReference type="Proteomes" id="UP001056201">
    <property type="component" value="Chromosome 1"/>
</dbReference>
<dbReference type="PANTHER" id="PTHR42951:SF4">
    <property type="entry name" value="ACYL-COENZYME A THIOESTERASE MBLAC2"/>
    <property type="match status" value="1"/>
</dbReference>
<dbReference type="InterPro" id="IPR030811">
    <property type="entry name" value="SoxH-rel_PQQ_1"/>
</dbReference>
<feature type="domain" description="Metallo-beta-lactamase" evidence="3">
    <location>
        <begin position="62"/>
        <end position="238"/>
    </location>
</feature>
<evidence type="ECO:0000313" key="4">
    <source>
        <dbReference type="EMBL" id="URI06688.1"/>
    </source>
</evidence>
<comment type="similarity">
    <text evidence="1">Belongs to the metallo-beta-lactamase superfamily. Class-B beta-lactamase family.</text>
</comment>
<dbReference type="PANTHER" id="PTHR42951">
    <property type="entry name" value="METALLO-BETA-LACTAMASE DOMAIN-CONTAINING"/>
    <property type="match status" value="1"/>
</dbReference>
<evidence type="ECO:0000256" key="2">
    <source>
        <dbReference type="SAM" id="SignalP"/>
    </source>
</evidence>
<accession>A0ABY4S1B7</accession>
<dbReference type="Pfam" id="PF00753">
    <property type="entry name" value="Lactamase_B"/>
    <property type="match status" value="1"/>
</dbReference>
<reference evidence="4" key="1">
    <citation type="submission" date="2022-05" db="EMBL/GenBank/DDBJ databases">
        <title>An RpoN-dependent PEP-CTERM gene is involved in floc formation of an Aquincola tertiaricarbonis strain.</title>
        <authorList>
            <person name="Qiu D."/>
            <person name="Xia M."/>
        </authorList>
    </citation>
    <scope>NUCLEOTIDE SEQUENCE</scope>
    <source>
        <strain evidence="4">RN12</strain>
    </source>
</reference>